<feature type="transmembrane region" description="Helical" evidence="2">
    <location>
        <begin position="313"/>
        <end position="331"/>
    </location>
</feature>
<proteinExistence type="predicted"/>
<evidence type="ECO:0000256" key="2">
    <source>
        <dbReference type="SAM" id="Phobius"/>
    </source>
</evidence>
<dbReference type="Proteomes" id="UP000824596">
    <property type="component" value="Unassembled WGS sequence"/>
</dbReference>
<evidence type="ECO:0000313" key="3">
    <source>
        <dbReference type="EMBL" id="KAH0965533.1"/>
    </source>
</evidence>
<dbReference type="GeneID" id="68352678"/>
<feature type="region of interest" description="Disordered" evidence="1">
    <location>
        <begin position="1"/>
        <end position="51"/>
    </location>
</feature>
<feature type="compositionally biased region" description="Basic and acidic residues" evidence="1">
    <location>
        <begin position="35"/>
        <end position="48"/>
    </location>
</feature>
<sequence>MSGQPAAASPSLKRASGPLAMASSSTLDARYAPSESEKSVESAADKAALRLRPPRSLPPWIDSYEERYGVAPESQLRLLNPPARVVRPQHNATPNELQRRVSKDGFVTWDDPQLGPAKDVRAKIPHFLRYGRASMRGRKWDHLRSAEPVIVAAYSPATSQPALAWNDFLHASAWGHMPNEESEVVDYEVLKKLQPSFDRDAEVPLHPLDSKGSRRRRTMVFYKRVWNAIMRNSLSPLLFRLAVMVTSILALGIATRIYQREDSIDRNSAERTQAAVAVAVDCVAIPYIGYMIWDEYTGKPVGLRSGFSKVRLILLDLFFVIFKSASTALAFESLVFHNVRESNLLHLSTALGVFELVGLISWTMTFTVNIFRTVERLGGGADNDSGLA</sequence>
<gene>
    <name evidence="3" type="ORF">HRG_03549</name>
</gene>
<dbReference type="PANTHER" id="PTHR36819:SF1">
    <property type="entry name" value="REGULATOR OF PHOSPHOLIPASE D SRF1"/>
    <property type="match status" value="1"/>
</dbReference>
<feature type="transmembrane region" description="Helical" evidence="2">
    <location>
        <begin position="274"/>
        <end position="293"/>
    </location>
</feature>
<name>A0A9P8N0P3_9HYPO</name>
<feature type="transmembrane region" description="Helical" evidence="2">
    <location>
        <begin position="237"/>
        <end position="254"/>
    </location>
</feature>
<dbReference type="EMBL" id="JAIZPD010000003">
    <property type="protein sequence ID" value="KAH0965533.1"/>
    <property type="molecule type" value="Genomic_DNA"/>
</dbReference>
<dbReference type="OrthoDB" id="2589563at2759"/>
<comment type="caution">
    <text evidence="3">The sequence shown here is derived from an EMBL/GenBank/DDBJ whole genome shotgun (WGS) entry which is preliminary data.</text>
</comment>
<dbReference type="InterPro" id="IPR037737">
    <property type="entry name" value="Srf1"/>
</dbReference>
<accession>A0A9P8N0P3</accession>
<reference evidence="3" key="1">
    <citation type="submission" date="2021-09" db="EMBL/GenBank/DDBJ databases">
        <title>A high-quality genome of the endoparasitic fungus Hirsutella rhossiliensis with a comparison of Hirsutella genomes reveals transposable elements contributing to genome size variation.</title>
        <authorList>
            <person name="Lin R."/>
            <person name="Jiao Y."/>
            <person name="Sun X."/>
            <person name="Ling J."/>
            <person name="Xie B."/>
            <person name="Cheng X."/>
        </authorList>
    </citation>
    <scope>NUCLEOTIDE SEQUENCE</scope>
    <source>
        <strain evidence="3">HR02</strain>
    </source>
</reference>
<protein>
    <recommendedName>
        <fullName evidence="5">Regulator of phospholipase D SRF1</fullName>
    </recommendedName>
</protein>
<evidence type="ECO:0000256" key="1">
    <source>
        <dbReference type="SAM" id="MobiDB-lite"/>
    </source>
</evidence>
<dbReference type="PANTHER" id="PTHR36819">
    <property type="entry name" value="REGULATOR OF PHOSPHOLIPASE D SRF1"/>
    <property type="match status" value="1"/>
</dbReference>
<dbReference type="AlphaFoldDB" id="A0A9P8N0P3"/>
<dbReference type="GO" id="GO:0000324">
    <property type="term" value="C:fungal-type vacuole"/>
    <property type="evidence" value="ECO:0007669"/>
    <property type="project" value="TreeGrafter"/>
</dbReference>
<dbReference type="RefSeq" id="XP_044723046.1">
    <property type="nucleotide sequence ID" value="XM_044862020.1"/>
</dbReference>
<evidence type="ECO:0008006" key="5">
    <source>
        <dbReference type="Google" id="ProtNLM"/>
    </source>
</evidence>
<keyword evidence="2" id="KW-0472">Membrane</keyword>
<keyword evidence="4" id="KW-1185">Reference proteome</keyword>
<organism evidence="3 4">
    <name type="scientific">Hirsutella rhossiliensis</name>
    <dbReference type="NCBI Taxonomy" id="111463"/>
    <lineage>
        <taxon>Eukaryota</taxon>
        <taxon>Fungi</taxon>
        <taxon>Dikarya</taxon>
        <taxon>Ascomycota</taxon>
        <taxon>Pezizomycotina</taxon>
        <taxon>Sordariomycetes</taxon>
        <taxon>Hypocreomycetidae</taxon>
        <taxon>Hypocreales</taxon>
        <taxon>Ophiocordycipitaceae</taxon>
        <taxon>Hirsutella</taxon>
    </lineage>
</organism>
<dbReference type="GO" id="GO:0071944">
    <property type="term" value="C:cell periphery"/>
    <property type="evidence" value="ECO:0007669"/>
    <property type="project" value="TreeGrafter"/>
</dbReference>
<evidence type="ECO:0000313" key="4">
    <source>
        <dbReference type="Proteomes" id="UP000824596"/>
    </source>
</evidence>
<keyword evidence="2" id="KW-1133">Transmembrane helix</keyword>
<feature type="transmembrane region" description="Helical" evidence="2">
    <location>
        <begin position="343"/>
        <end position="364"/>
    </location>
</feature>
<keyword evidence="2" id="KW-0812">Transmembrane</keyword>